<evidence type="ECO:0000256" key="2">
    <source>
        <dbReference type="ARBA" id="ARBA00022475"/>
    </source>
</evidence>
<evidence type="ECO:0000256" key="3">
    <source>
        <dbReference type="ARBA" id="ARBA00022692"/>
    </source>
</evidence>
<protein>
    <submittedName>
        <fullName evidence="13">Protein required for cytochrome oxidase assembly</fullName>
    </submittedName>
</protein>
<keyword evidence="3 12" id="KW-0812">Transmembrane</keyword>
<feature type="transmembrane region" description="Helical" evidence="12">
    <location>
        <begin position="21"/>
        <end position="43"/>
    </location>
</feature>
<keyword evidence="5 12" id="KW-1133">Transmembrane helix</keyword>
<dbReference type="PANTHER" id="PTHR35457:SF1">
    <property type="entry name" value="HEME A SYNTHASE"/>
    <property type="match status" value="1"/>
</dbReference>
<dbReference type="EMBL" id="BONK01000005">
    <property type="protein sequence ID" value="GIG20928.1"/>
    <property type="molecule type" value="Genomic_DNA"/>
</dbReference>
<evidence type="ECO:0000256" key="11">
    <source>
        <dbReference type="ARBA" id="ARBA00023444"/>
    </source>
</evidence>
<dbReference type="GO" id="GO:0016020">
    <property type="term" value="C:membrane"/>
    <property type="evidence" value="ECO:0007669"/>
    <property type="project" value="UniProtKB-SubCell"/>
</dbReference>
<name>A0A919P091_9CELL</name>
<feature type="transmembrane region" description="Helical" evidence="12">
    <location>
        <begin position="221"/>
        <end position="243"/>
    </location>
</feature>
<feature type="transmembrane region" description="Helical" evidence="12">
    <location>
        <begin position="255"/>
        <end position="273"/>
    </location>
</feature>
<comment type="subcellular location">
    <subcellularLocation>
        <location evidence="1">Membrane</location>
        <topology evidence="1">Multi-pass membrane protein</topology>
    </subcellularLocation>
</comment>
<dbReference type="GO" id="GO:0006784">
    <property type="term" value="P:heme A biosynthetic process"/>
    <property type="evidence" value="ECO:0007669"/>
    <property type="project" value="InterPro"/>
</dbReference>
<feature type="transmembrane region" description="Helical" evidence="12">
    <location>
        <begin position="139"/>
        <end position="159"/>
    </location>
</feature>
<evidence type="ECO:0000256" key="12">
    <source>
        <dbReference type="SAM" id="Phobius"/>
    </source>
</evidence>
<keyword evidence="14" id="KW-1185">Reference proteome</keyword>
<evidence type="ECO:0000256" key="9">
    <source>
        <dbReference type="ARBA" id="ARBA00023136"/>
    </source>
</evidence>
<evidence type="ECO:0000256" key="6">
    <source>
        <dbReference type="ARBA" id="ARBA00023002"/>
    </source>
</evidence>
<accession>A0A919P091</accession>
<dbReference type="InterPro" id="IPR050450">
    <property type="entry name" value="COX15/CtaA_HemeA_synthase"/>
</dbReference>
<keyword evidence="2" id="KW-1003">Cell membrane</keyword>
<feature type="transmembrane region" description="Helical" evidence="12">
    <location>
        <begin position="179"/>
        <end position="201"/>
    </location>
</feature>
<reference evidence="13" key="1">
    <citation type="submission" date="2021-01" db="EMBL/GenBank/DDBJ databases">
        <title>Whole genome shotgun sequence of Cellulomonas chitinilytica NBRC 110799.</title>
        <authorList>
            <person name="Komaki H."/>
            <person name="Tamura T."/>
        </authorList>
    </citation>
    <scope>NUCLEOTIDE SEQUENCE</scope>
    <source>
        <strain evidence="13">NBRC 110799</strain>
    </source>
</reference>
<evidence type="ECO:0000256" key="8">
    <source>
        <dbReference type="ARBA" id="ARBA00023133"/>
    </source>
</evidence>
<evidence type="ECO:0000256" key="10">
    <source>
        <dbReference type="ARBA" id="ARBA00023157"/>
    </source>
</evidence>
<dbReference type="RefSeq" id="WP_203751260.1">
    <property type="nucleotide sequence ID" value="NZ_BONK01000005.1"/>
</dbReference>
<evidence type="ECO:0000256" key="7">
    <source>
        <dbReference type="ARBA" id="ARBA00023004"/>
    </source>
</evidence>
<sequence>MTSPTTLDPAPSLLDRWRPRWVWPAVLANLVGQIVIVGTGGAVRLTGSGLGCSTWPQCEPGEFTPRFHDATSIHPFIEFGNRTVSGLLVAVGVVVALLVFTDRSRVRSYRWLGLAPLVGVLVQAVVGGITVLVDLHPAIVASHLLISMALVAVSMWLVVRTREGDAPPVSLVDGTTRGLMWVLAALTVVVLGLGVVTTGAGPHSGDDEIGYRFALDPYTVARVHSAAVWAFVVVLVAVLVRVLRAGVPGRARTTGWVLLGVTLGQGLVGYVQLFTGLPIALVNLHLVGAALLTAGVVSFAGSLRVRGDVSEVTPTLAV</sequence>
<evidence type="ECO:0000256" key="5">
    <source>
        <dbReference type="ARBA" id="ARBA00022989"/>
    </source>
</evidence>
<proteinExistence type="predicted"/>
<gene>
    <name evidence="13" type="ORF">Cch01nite_16520</name>
</gene>
<evidence type="ECO:0000313" key="14">
    <source>
        <dbReference type="Proteomes" id="UP000632740"/>
    </source>
</evidence>
<dbReference type="GO" id="GO:0016491">
    <property type="term" value="F:oxidoreductase activity"/>
    <property type="evidence" value="ECO:0007669"/>
    <property type="project" value="UniProtKB-KW"/>
</dbReference>
<dbReference type="GO" id="GO:0046872">
    <property type="term" value="F:metal ion binding"/>
    <property type="evidence" value="ECO:0007669"/>
    <property type="project" value="UniProtKB-KW"/>
</dbReference>
<dbReference type="Proteomes" id="UP000632740">
    <property type="component" value="Unassembled WGS sequence"/>
</dbReference>
<keyword evidence="10" id="KW-1015">Disulfide bond</keyword>
<evidence type="ECO:0000256" key="4">
    <source>
        <dbReference type="ARBA" id="ARBA00022723"/>
    </source>
</evidence>
<keyword evidence="6" id="KW-0560">Oxidoreductase</keyword>
<comment type="caution">
    <text evidence="13">The sequence shown here is derived from an EMBL/GenBank/DDBJ whole genome shotgun (WGS) entry which is preliminary data.</text>
</comment>
<dbReference type="InterPro" id="IPR003780">
    <property type="entry name" value="COX15/CtaA_fam"/>
</dbReference>
<keyword evidence="4" id="KW-0479">Metal-binding</keyword>
<feature type="transmembrane region" description="Helical" evidence="12">
    <location>
        <begin position="112"/>
        <end position="133"/>
    </location>
</feature>
<keyword evidence="7" id="KW-0408">Iron</keyword>
<keyword evidence="9 12" id="KW-0472">Membrane</keyword>
<feature type="transmembrane region" description="Helical" evidence="12">
    <location>
        <begin position="279"/>
        <end position="300"/>
    </location>
</feature>
<dbReference type="PANTHER" id="PTHR35457">
    <property type="entry name" value="HEME A SYNTHASE"/>
    <property type="match status" value="1"/>
</dbReference>
<evidence type="ECO:0000256" key="1">
    <source>
        <dbReference type="ARBA" id="ARBA00004141"/>
    </source>
</evidence>
<evidence type="ECO:0000313" key="13">
    <source>
        <dbReference type="EMBL" id="GIG20928.1"/>
    </source>
</evidence>
<comment type="pathway">
    <text evidence="11">Porphyrin-containing compound metabolism.</text>
</comment>
<dbReference type="AlphaFoldDB" id="A0A919P091"/>
<keyword evidence="8" id="KW-0350">Heme biosynthesis</keyword>
<feature type="transmembrane region" description="Helical" evidence="12">
    <location>
        <begin position="83"/>
        <end position="100"/>
    </location>
</feature>
<organism evidence="13 14">
    <name type="scientific">Cellulomonas chitinilytica</name>
    <dbReference type="NCBI Taxonomy" id="398759"/>
    <lineage>
        <taxon>Bacteria</taxon>
        <taxon>Bacillati</taxon>
        <taxon>Actinomycetota</taxon>
        <taxon>Actinomycetes</taxon>
        <taxon>Micrococcales</taxon>
        <taxon>Cellulomonadaceae</taxon>
        <taxon>Cellulomonas</taxon>
    </lineage>
</organism>
<dbReference type="Pfam" id="PF02628">
    <property type="entry name" value="COX15-CtaA"/>
    <property type="match status" value="1"/>
</dbReference>